<gene>
    <name evidence="2" type="ORF">A7L45_14330</name>
</gene>
<dbReference type="InterPro" id="IPR016181">
    <property type="entry name" value="Acyl_CoA_acyltransferase"/>
</dbReference>
<sequence>MKKYLEKAVESDCKILFRWSNEKLVRENSYSSKAIIFEEHMEWLKRRLVSNSCYIYIYCIDENPVGQVRLDVENEIGTISYSLDKDYRGQGLAIEMLELLEKKIYKSNMKVKTLVGYVKRENVASQKIFQRLQYESKIENDSFRFLKYL</sequence>
<dbReference type="GO" id="GO:0016747">
    <property type="term" value="F:acyltransferase activity, transferring groups other than amino-acyl groups"/>
    <property type="evidence" value="ECO:0007669"/>
    <property type="project" value="InterPro"/>
</dbReference>
<protein>
    <recommendedName>
        <fullName evidence="1">N-acetyltransferase domain-containing protein</fullName>
    </recommendedName>
</protein>
<dbReference type="STRING" id="1552.A7L45_14330"/>
<reference evidence="3" key="1">
    <citation type="journal article" date="2016" name="Front. Microbiol.">
        <title>Complete Genome Sequence of Clostridium estertheticum DSM 8809, a Microbe Identified in Spoiled Vacuum Packed Beef.</title>
        <authorList>
            <person name="Yu Z."/>
            <person name="Gunn L."/>
            <person name="Brennan E."/>
            <person name="Reid R."/>
            <person name="Wall P.G."/>
            <person name="Gaora O.P."/>
            <person name="Hurley D."/>
            <person name="Bolton D."/>
            <person name="Fanning S."/>
        </authorList>
    </citation>
    <scope>NUCLEOTIDE SEQUENCE [LARGE SCALE GENOMIC DNA]</scope>
    <source>
        <strain evidence="3">DSM 8809</strain>
    </source>
</reference>
<dbReference type="SUPFAM" id="SSF55729">
    <property type="entry name" value="Acyl-CoA N-acyltransferases (Nat)"/>
    <property type="match status" value="1"/>
</dbReference>
<dbReference type="CDD" id="cd04301">
    <property type="entry name" value="NAT_SF"/>
    <property type="match status" value="1"/>
</dbReference>
<dbReference type="Pfam" id="PF13302">
    <property type="entry name" value="Acetyltransf_3"/>
    <property type="match status" value="1"/>
</dbReference>
<dbReference type="InterPro" id="IPR000182">
    <property type="entry name" value="GNAT_dom"/>
</dbReference>
<proteinExistence type="predicted"/>
<dbReference type="PANTHER" id="PTHR43415:SF3">
    <property type="entry name" value="GNAT-FAMILY ACETYLTRANSFERASE"/>
    <property type="match status" value="1"/>
</dbReference>
<dbReference type="AlphaFoldDB" id="A0A1J0GJT4"/>
<dbReference type="Proteomes" id="UP000182569">
    <property type="component" value="Chromosome"/>
</dbReference>
<dbReference type="PANTHER" id="PTHR43415">
    <property type="entry name" value="SPERMIDINE N(1)-ACETYLTRANSFERASE"/>
    <property type="match status" value="1"/>
</dbReference>
<dbReference type="EMBL" id="CP015756">
    <property type="protein sequence ID" value="APC41166.1"/>
    <property type="molecule type" value="Genomic_DNA"/>
</dbReference>
<evidence type="ECO:0000313" key="3">
    <source>
        <dbReference type="Proteomes" id="UP000182569"/>
    </source>
</evidence>
<evidence type="ECO:0000313" key="2">
    <source>
        <dbReference type="EMBL" id="APC41166.1"/>
    </source>
</evidence>
<dbReference type="PROSITE" id="PS51186">
    <property type="entry name" value="GNAT"/>
    <property type="match status" value="1"/>
</dbReference>
<dbReference type="OrthoDB" id="9795206at2"/>
<evidence type="ECO:0000259" key="1">
    <source>
        <dbReference type="PROSITE" id="PS51186"/>
    </source>
</evidence>
<organism evidence="2 3">
    <name type="scientific">Clostridium estertheticum subsp. estertheticum</name>
    <dbReference type="NCBI Taxonomy" id="1552"/>
    <lineage>
        <taxon>Bacteria</taxon>
        <taxon>Bacillati</taxon>
        <taxon>Bacillota</taxon>
        <taxon>Clostridia</taxon>
        <taxon>Eubacteriales</taxon>
        <taxon>Clostridiaceae</taxon>
        <taxon>Clostridium</taxon>
    </lineage>
</organism>
<keyword evidence="3" id="KW-1185">Reference proteome</keyword>
<name>A0A1J0GJT4_9CLOT</name>
<dbReference type="Gene3D" id="3.40.630.30">
    <property type="match status" value="1"/>
</dbReference>
<dbReference type="RefSeq" id="WP_071613460.1">
    <property type="nucleotide sequence ID" value="NZ_CP015756.1"/>
</dbReference>
<accession>A0A1J0GJT4</accession>
<dbReference type="KEGG" id="ceu:A7L45_14330"/>
<feature type="domain" description="N-acetyltransferase" evidence="1">
    <location>
        <begin position="3"/>
        <end position="149"/>
    </location>
</feature>